<keyword evidence="2" id="KW-1185">Reference proteome</keyword>
<evidence type="ECO:0000313" key="2">
    <source>
        <dbReference type="Proteomes" id="UP000824533"/>
    </source>
</evidence>
<dbReference type="Proteomes" id="UP000824533">
    <property type="component" value="Linkage Group LG15"/>
</dbReference>
<protein>
    <submittedName>
        <fullName evidence="1">Uncharacterized protein</fullName>
    </submittedName>
</protein>
<proteinExistence type="predicted"/>
<evidence type="ECO:0000313" key="1">
    <source>
        <dbReference type="EMBL" id="KAJ0175665.1"/>
    </source>
</evidence>
<organism evidence="1 2">
    <name type="scientific">Dendrolimus kikuchii</name>
    <dbReference type="NCBI Taxonomy" id="765133"/>
    <lineage>
        <taxon>Eukaryota</taxon>
        <taxon>Metazoa</taxon>
        <taxon>Ecdysozoa</taxon>
        <taxon>Arthropoda</taxon>
        <taxon>Hexapoda</taxon>
        <taxon>Insecta</taxon>
        <taxon>Pterygota</taxon>
        <taxon>Neoptera</taxon>
        <taxon>Endopterygota</taxon>
        <taxon>Lepidoptera</taxon>
        <taxon>Glossata</taxon>
        <taxon>Ditrysia</taxon>
        <taxon>Bombycoidea</taxon>
        <taxon>Lasiocampidae</taxon>
        <taxon>Dendrolimus</taxon>
    </lineage>
</organism>
<gene>
    <name evidence="1" type="ORF">K1T71_008824</name>
</gene>
<accession>A0ACC1CVJ4</accession>
<dbReference type="EMBL" id="CM034401">
    <property type="protein sequence ID" value="KAJ0175665.1"/>
    <property type="molecule type" value="Genomic_DNA"/>
</dbReference>
<reference evidence="1 2" key="1">
    <citation type="journal article" date="2021" name="Front. Genet.">
        <title>Chromosome-Level Genome Assembly Reveals Significant Gene Expansion in the Toll and IMD Signaling Pathways of Dendrolimus kikuchii.</title>
        <authorList>
            <person name="Zhou J."/>
            <person name="Wu P."/>
            <person name="Xiong Z."/>
            <person name="Liu N."/>
            <person name="Zhao N."/>
            <person name="Ji M."/>
            <person name="Qiu Y."/>
            <person name="Yang B."/>
        </authorList>
    </citation>
    <scope>NUCLEOTIDE SEQUENCE [LARGE SCALE GENOMIC DNA]</scope>
    <source>
        <strain evidence="1">Ann1</strain>
    </source>
</reference>
<name>A0ACC1CVJ4_9NEOP</name>
<comment type="caution">
    <text evidence="1">The sequence shown here is derived from an EMBL/GenBank/DDBJ whole genome shotgun (WGS) entry which is preliminary data.</text>
</comment>
<sequence>MGNSQANEKQPRSGKSPAKSKHFMRNLNRKSSGRESKKHGRKKSDAKREAIDREFDKTPDSDNNELIEASDNDMVECALKTYRRAGEGAESSSVQSEVTVSRCGPRAESRSPTRDQLRTSTAAAALPAASPANDSTSESVFTDPLTPLAVELNQCYYSAESDSAHDEPPRTLTPPPVDAPAPYASPTDTHTCTLTHRTGLSDMPHDDTASTVSSDDKEREEKSDIFDVSVDRDENDKVMGAIFSGSRGEQLENNSHECNHDFLDNRLKASPGQTSFTLSKHRKVELPPVTCDPTLSLLSDAVAEEDRPSNSASEVAVTESNVLRKVASLTLDKHSETKVIRPKFVPDKLDFSLYEKFEGQMLLNWFISSVSENNHLNGLLNTQDLKNLGIQYCTHLLAAGVLRQIADKNAPTENIFKPNLMYFWAHMEAPASQPVTPGRLQVASWPPDKETQFFMSHDNLPHHSDIQNFKYSNQNNNEEISDISEAKLVICQLKRKLQELENQLERYKIATQIDVINKNLEKSADSINEYNQIKHRIEQLGKEVVAKDLSSDLAKLSNKTVISIPEYDALRKNVNTENKLELVSIDNKIEKPIKDLISKPESRSDKIENYCKLNKSRDCNKIYRKESIVDQKEQDGILDQISNTDIVNQSQFAKSSDVEHSADYMSSSDMSFVSTFASNDLILKSEKSSSECSCENYRNIINKDNNIPIMQVLYTINNKKKELLDENIEPSKLHTDYQKGTKIEEPKIILDEKLDKIQTSEPKTSKITEELMFSQLSIKLQEESLLKSCNENLLNEHNQTSQMTCQPCLGQSEETGLPLQITEVATDVSPSDTKTLSKAEKFSEPPYPTLQDLGASSPDLFCQSPSPCEVLATGPPVPSAPSTPSLGPPPPPMPCISHPLFLMPGMGPPPPPMPVMEPPPPLMQAKGPPPPLPDTAPPPPPMPGMGPPPPPMPVMGPPPPPMPGMAPPPPPMPGMGPPPPPMPGMGGPPPPPMPGIGPSPPPLPGMGPPPPPPMLGSVPPVPPSPSLQSGPVPFPAPPVGGWSMQRSMFQVECATFEIFKPLVISVITSTSSETNYDKLSSFLNSESLKRLFAIILTLGNYMNGGNGQRGQADGFGLEILAKLKDVKSKQSNVTLLHFIVRTYMRSSGGALAEGCALPVPEPGDVARAAALDFADVDSNLANLTQHLEACKEKTQKVVETDARMRNHMEEVPPDDGKKRMEVFEEKMTTFLTAAEDKLKTERENLEECRNKFIATVKFYQYSPKCGKIEDCEPKEFFSLWTSFCTDFKDIYKKEEQLAIKEKLKEAKKLQEERKKLTQPKKEGGLKARLQKLSSTRK</sequence>